<feature type="signal peptide" evidence="1">
    <location>
        <begin position="1"/>
        <end position="29"/>
    </location>
</feature>
<evidence type="ECO:0000259" key="2">
    <source>
        <dbReference type="PROSITE" id="PS50234"/>
    </source>
</evidence>
<feature type="chain" id="PRO_5003989769" evidence="1">
    <location>
        <begin position="30"/>
        <end position="363"/>
    </location>
</feature>
<dbReference type="Pfam" id="PF14771">
    <property type="entry name" value="DUF4476"/>
    <property type="match status" value="1"/>
</dbReference>
<evidence type="ECO:0000313" key="3">
    <source>
        <dbReference type="EMBL" id="ELR12398.1"/>
    </source>
</evidence>
<sequence>MARTQSLIGFTVLFALVAVLLLAPSAAKAQQQACPQSDVRPDAWVQALVQAMNNLGQSSEKMALLQKSVANDTRVFSGAQIVNILGALSFTDDKVMAMTFMSPFIIGLNTTEFVQVLNAISFSPERMTVLKSIKDTLLNASDENKVFIATTCWSLSFDQQAAYAILRDVASRDCIFGSVTALSATFVIDVSGSMDTPFTLNGTTYSRLSYVQQHLSQVISEQLKPYQQFNVIIYSSGARALFSAPVNATTANIKSALTFVAGLRAGGSTNTYAGLQLAFSSSKDTVAVYLLTDGVPDPGLAPRILQAIPQWEAQRAADRQIRIFATAFLLGPDSAADKQLSAAFMKQVAALTNGVYRNMDQAQ</sequence>
<dbReference type="Proteomes" id="UP000011083">
    <property type="component" value="Unassembled WGS sequence"/>
</dbReference>
<protein>
    <submittedName>
        <fullName evidence="3">von Willebrand factor type A domain containing protein</fullName>
    </submittedName>
</protein>
<dbReference type="GeneID" id="14912787"/>
<evidence type="ECO:0000313" key="4">
    <source>
        <dbReference type="Proteomes" id="UP000011083"/>
    </source>
</evidence>
<proteinExistence type="predicted"/>
<dbReference type="SUPFAM" id="SSF53300">
    <property type="entry name" value="vWA-like"/>
    <property type="match status" value="1"/>
</dbReference>
<dbReference type="SMART" id="SM00327">
    <property type="entry name" value="VWA"/>
    <property type="match status" value="1"/>
</dbReference>
<name>L8GI05_ACACF</name>
<dbReference type="PROSITE" id="PS50234">
    <property type="entry name" value="VWFA"/>
    <property type="match status" value="1"/>
</dbReference>
<organism evidence="3 4">
    <name type="scientific">Acanthamoeba castellanii (strain ATCC 30010 / Neff)</name>
    <dbReference type="NCBI Taxonomy" id="1257118"/>
    <lineage>
        <taxon>Eukaryota</taxon>
        <taxon>Amoebozoa</taxon>
        <taxon>Discosea</taxon>
        <taxon>Longamoebia</taxon>
        <taxon>Centramoebida</taxon>
        <taxon>Acanthamoebidae</taxon>
        <taxon>Acanthamoeba</taxon>
    </lineage>
</organism>
<accession>L8GI05</accession>
<dbReference type="RefSeq" id="XP_004334411.1">
    <property type="nucleotide sequence ID" value="XM_004334363.1"/>
</dbReference>
<dbReference type="InterPro" id="IPR028011">
    <property type="entry name" value="DUF4476"/>
</dbReference>
<dbReference type="PANTHER" id="PTHR46785">
    <property type="entry name" value="VON WILLEBRAND FACTOR A DOMAIN-CONTAINING PROTEIN 3B"/>
    <property type="match status" value="1"/>
</dbReference>
<dbReference type="Gene3D" id="3.40.50.410">
    <property type="entry name" value="von Willebrand factor, type A domain"/>
    <property type="match status" value="1"/>
</dbReference>
<dbReference type="PANTHER" id="PTHR46785:SF1">
    <property type="entry name" value="VON WILLEBRAND FACTOR A DOMAIN-CONTAINING PROTEIN 3B"/>
    <property type="match status" value="1"/>
</dbReference>
<dbReference type="Pfam" id="PF13519">
    <property type="entry name" value="VWA_2"/>
    <property type="match status" value="1"/>
</dbReference>
<dbReference type="OrthoDB" id="10021393at2759"/>
<dbReference type="InterPro" id="IPR002035">
    <property type="entry name" value="VWF_A"/>
</dbReference>
<dbReference type="EMBL" id="KB008119">
    <property type="protein sequence ID" value="ELR12398.1"/>
    <property type="molecule type" value="Genomic_DNA"/>
</dbReference>
<keyword evidence="1" id="KW-0732">Signal</keyword>
<dbReference type="AlphaFoldDB" id="L8GI05"/>
<evidence type="ECO:0000256" key="1">
    <source>
        <dbReference type="SAM" id="SignalP"/>
    </source>
</evidence>
<reference evidence="3 4" key="1">
    <citation type="journal article" date="2013" name="Genome Biol.">
        <title>Genome of Acanthamoeba castellanii highlights extensive lateral gene transfer and early evolution of tyrosine kinase signaling.</title>
        <authorList>
            <person name="Clarke M."/>
            <person name="Lohan A.J."/>
            <person name="Liu B."/>
            <person name="Lagkouvardos I."/>
            <person name="Roy S."/>
            <person name="Zafar N."/>
            <person name="Bertelli C."/>
            <person name="Schilde C."/>
            <person name="Kianianmomeni A."/>
            <person name="Burglin T.R."/>
            <person name="Frech C."/>
            <person name="Turcotte B."/>
            <person name="Kopec K.O."/>
            <person name="Synnott J.M."/>
            <person name="Choo C."/>
            <person name="Paponov I."/>
            <person name="Finkler A."/>
            <person name="Soon Heng Tan C."/>
            <person name="Hutchins A.P."/>
            <person name="Weinmeier T."/>
            <person name="Rattei T."/>
            <person name="Chu J.S."/>
            <person name="Gimenez G."/>
            <person name="Irimia M."/>
            <person name="Rigden D.J."/>
            <person name="Fitzpatrick D.A."/>
            <person name="Lorenzo-Morales J."/>
            <person name="Bateman A."/>
            <person name="Chiu C.H."/>
            <person name="Tang P."/>
            <person name="Hegemann P."/>
            <person name="Fromm H."/>
            <person name="Raoult D."/>
            <person name="Greub G."/>
            <person name="Miranda-Saavedra D."/>
            <person name="Chen N."/>
            <person name="Nash P."/>
            <person name="Ginger M.L."/>
            <person name="Horn M."/>
            <person name="Schaap P."/>
            <person name="Caler L."/>
            <person name="Loftus B."/>
        </authorList>
    </citation>
    <scope>NUCLEOTIDE SEQUENCE [LARGE SCALE GENOMIC DNA]</scope>
    <source>
        <strain evidence="3 4">Neff</strain>
    </source>
</reference>
<dbReference type="OMA" id="INQTHAR"/>
<feature type="domain" description="VWFA" evidence="2">
    <location>
        <begin position="183"/>
        <end position="328"/>
    </location>
</feature>
<dbReference type="VEuPathDB" id="AmoebaDB:ACA1_374670"/>
<keyword evidence="4" id="KW-1185">Reference proteome</keyword>
<dbReference type="KEGG" id="acan:ACA1_374670"/>
<dbReference type="InterPro" id="IPR036465">
    <property type="entry name" value="vWFA_dom_sf"/>
</dbReference>
<gene>
    <name evidence="3" type="ORF">ACA1_374670</name>
</gene>